<evidence type="ECO:0000313" key="2">
    <source>
        <dbReference type="EMBL" id="JAD30714.1"/>
    </source>
</evidence>
<evidence type="ECO:0000256" key="1">
    <source>
        <dbReference type="SAM" id="SignalP"/>
    </source>
</evidence>
<accession>A0A0A8YUC5</accession>
<reference evidence="2" key="1">
    <citation type="submission" date="2014-09" db="EMBL/GenBank/DDBJ databases">
        <authorList>
            <person name="Magalhaes I.L.F."/>
            <person name="Oliveira U."/>
            <person name="Santos F.R."/>
            <person name="Vidigal T.H.D.A."/>
            <person name="Brescovit A.D."/>
            <person name="Santos A.J."/>
        </authorList>
    </citation>
    <scope>NUCLEOTIDE SEQUENCE</scope>
    <source>
        <tissue evidence="2">Shoot tissue taken approximately 20 cm above the soil surface</tissue>
    </source>
</reference>
<organism evidence="2">
    <name type="scientific">Arundo donax</name>
    <name type="common">Giant reed</name>
    <name type="synonym">Donax arundinaceus</name>
    <dbReference type="NCBI Taxonomy" id="35708"/>
    <lineage>
        <taxon>Eukaryota</taxon>
        <taxon>Viridiplantae</taxon>
        <taxon>Streptophyta</taxon>
        <taxon>Embryophyta</taxon>
        <taxon>Tracheophyta</taxon>
        <taxon>Spermatophyta</taxon>
        <taxon>Magnoliopsida</taxon>
        <taxon>Liliopsida</taxon>
        <taxon>Poales</taxon>
        <taxon>Poaceae</taxon>
        <taxon>PACMAD clade</taxon>
        <taxon>Arundinoideae</taxon>
        <taxon>Arundineae</taxon>
        <taxon>Arundo</taxon>
    </lineage>
</organism>
<dbReference type="AlphaFoldDB" id="A0A0A8YUC5"/>
<proteinExistence type="predicted"/>
<feature type="signal peptide" evidence="1">
    <location>
        <begin position="1"/>
        <end position="17"/>
    </location>
</feature>
<reference evidence="2" key="2">
    <citation type="journal article" date="2015" name="Data Brief">
        <title>Shoot transcriptome of the giant reed, Arundo donax.</title>
        <authorList>
            <person name="Barrero R.A."/>
            <person name="Guerrero F.D."/>
            <person name="Moolhuijzen P."/>
            <person name="Goolsby J.A."/>
            <person name="Tidwell J."/>
            <person name="Bellgard S.E."/>
            <person name="Bellgard M.I."/>
        </authorList>
    </citation>
    <scope>NUCLEOTIDE SEQUENCE</scope>
    <source>
        <tissue evidence="2">Shoot tissue taken approximately 20 cm above the soil surface</tissue>
    </source>
</reference>
<feature type="chain" id="PRO_5002044826" evidence="1">
    <location>
        <begin position="18"/>
        <end position="43"/>
    </location>
</feature>
<protein>
    <submittedName>
        <fullName evidence="2">Cycloartenol synthase</fullName>
    </submittedName>
</protein>
<keyword evidence="1" id="KW-0732">Signal</keyword>
<name>A0A0A8YUC5_ARUDO</name>
<dbReference type="EMBL" id="GBRH01267181">
    <property type="protein sequence ID" value="JAD30714.1"/>
    <property type="molecule type" value="Transcribed_RNA"/>
</dbReference>
<sequence length="43" mass="5024">MQFWIFPLLVIVTQTIAERTSSLHAHFCRMLFGLHSTSVWSQC</sequence>